<evidence type="ECO:0000256" key="1">
    <source>
        <dbReference type="ARBA" id="ARBA00011738"/>
    </source>
</evidence>
<evidence type="ECO:0000313" key="4">
    <source>
        <dbReference type="Proteomes" id="UP000800036"/>
    </source>
</evidence>
<dbReference type="PANTHER" id="PTHR33178:SF10">
    <property type="entry name" value="STRESS-RESPONSE A_B BARREL DOMAIN-CONTAINING PROTEIN"/>
    <property type="match status" value="1"/>
</dbReference>
<feature type="domain" description="Stress-response A/B barrel" evidence="2">
    <location>
        <begin position="3"/>
        <end position="105"/>
    </location>
</feature>
<dbReference type="AlphaFoldDB" id="A0A6A5VK65"/>
<dbReference type="SMART" id="SM00886">
    <property type="entry name" value="Dabb"/>
    <property type="match status" value="1"/>
</dbReference>
<name>A0A6A5VK65_9PLEO</name>
<organism evidence="3 4">
    <name type="scientific">Bimuria novae-zelandiae CBS 107.79</name>
    <dbReference type="NCBI Taxonomy" id="1447943"/>
    <lineage>
        <taxon>Eukaryota</taxon>
        <taxon>Fungi</taxon>
        <taxon>Dikarya</taxon>
        <taxon>Ascomycota</taxon>
        <taxon>Pezizomycotina</taxon>
        <taxon>Dothideomycetes</taxon>
        <taxon>Pleosporomycetidae</taxon>
        <taxon>Pleosporales</taxon>
        <taxon>Massarineae</taxon>
        <taxon>Didymosphaeriaceae</taxon>
        <taxon>Bimuria</taxon>
    </lineage>
</organism>
<dbReference type="EMBL" id="ML976661">
    <property type="protein sequence ID" value="KAF1978063.1"/>
    <property type="molecule type" value="Genomic_DNA"/>
</dbReference>
<dbReference type="InterPro" id="IPR044662">
    <property type="entry name" value="HS1/DABB1-like"/>
</dbReference>
<dbReference type="InterPro" id="IPR011008">
    <property type="entry name" value="Dimeric_a/b-barrel"/>
</dbReference>
<gene>
    <name evidence="3" type="ORF">BU23DRAFT_525722</name>
</gene>
<evidence type="ECO:0000313" key="3">
    <source>
        <dbReference type="EMBL" id="KAF1978063.1"/>
    </source>
</evidence>
<comment type="subunit">
    <text evidence="1">Homodimer.</text>
</comment>
<proteinExistence type="predicted"/>
<reference evidence="3" key="1">
    <citation type="journal article" date="2020" name="Stud. Mycol.">
        <title>101 Dothideomycetes genomes: a test case for predicting lifestyles and emergence of pathogens.</title>
        <authorList>
            <person name="Haridas S."/>
            <person name="Albert R."/>
            <person name="Binder M."/>
            <person name="Bloem J."/>
            <person name="Labutti K."/>
            <person name="Salamov A."/>
            <person name="Andreopoulos B."/>
            <person name="Baker S."/>
            <person name="Barry K."/>
            <person name="Bills G."/>
            <person name="Bluhm B."/>
            <person name="Cannon C."/>
            <person name="Castanera R."/>
            <person name="Culley D."/>
            <person name="Daum C."/>
            <person name="Ezra D."/>
            <person name="Gonzalez J."/>
            <person name="Henrissat B."/>
            <person name="Kuo A."/>
            <person name="Liang C."/>
            <person name="Lipzen A."/>
            <person name="Lutzoni F."/>
            <person name="Magnuson J."/>
            <person name="Mondo S."/>
            <person name="Nolan M."/>
            <person name="Ohm R."/>
            <person name="Pangilinan J."/>
            <person name="Park H.-J."/>
            <person name="Ramirez L."/>
            <person name="Alfaro M."/>
            <person name="Sun H."/>
            <person name="Tritt A."/>
            <person name="Yoshinaga Y."/>
            <person name="Zwiers L.-H."/>
            <person name="Turgeon B."/>
            <person name="Goodwin S."/>
            <person name="Spatafora J."/>
            <person name="Crous P."/>
            <person name="Grigoriev I."/>
        </authorList>
    </citation>
    <scope>NUCLEOTIDE SEQUENCE</scope>
    <source>
        <strain evidence="3">CBS 107.79</strain>
    </source>
</reference>
<protein>
    <submittedName>
        <fullName evidence="3">Dabb-domain-containing protein</fullName>
    </submittedName>
</protein>
<dbReference type="OrthoDB" id="1601230at2759"/>
<dbReference type="Gene3D" id="3.30.70.100">
    <property type="match status" value="1"/>
</dbReference>
<dbReference type="PROSITE" id="PS51502">
    <property type="entry name" value="S_R_A_B_BARREL"/>
    <property type="match status" value="1"/>
</dbReference>
<dbReference type="PANTHER" id="PTHR33178">
    <property type="match status" value="1"/>
</dbReference>
<dbReference type="SUPFAM" id="SSF54909">
    <property type="entry name" value="Dimeric alpha+beta barrel"/>
    <property type="match status" value="1"/>
</dbReference>
<sequence length="113" mass="12879">MAITHVVFFGFKPTVSEEQIVETFNRLQHLEQQCVHPTSSKPYIKSLKAGGNNSPEGLAKPYTHAFVVEFEDAEDRDYYVDKDPAHNEFKNHVGELLAHLQVVNFEPGNFAYK</sequence>
<evidence type="ECO:0000259" key="2">
    <source>
        <dbReference type="PROSITE" id="PS51502"/>
    </source>
</evidence>
<accession>A0A6A5VK65</accession>
<dbReference type="Proteomes" id="UP000800036">
    <property type="component" value="Unassembled WGS sequence"/>
</dbReference>
<dbReference type="InterPro" id="IPR013097">
    <property type="entry name" value="Dabb"/>
</dbReference>
<dbReference type="Pfam" id="PF07876">
    <property type="entry name" value="Dabb"/>
    <property type="match status" value="1"/>
</dbReference>
<keyword evidence="4" id="KW-1185">Reference proteome</keyword>